<dbReference type="SMART" id="SM01294">
    <property type="entry name" value="PKS_PP_betabranch"/>
    <property type="match status" value="2"/>
</dbReference>
<reference evidence="4" key="4">
    <citation type="journal article" date="2003" name="Mol. Microbiol.">
        <title>The large linear plasmid pSLA2-L of Streptomyces rochei has an unusually condensed gene organization for secondary metabolism.</title>
        <authorList>
            <person name="Mochizuki S."/>
            <person name="Hiratsu K."/>
            <person name="Suwa M."/>
            <person name="Ishii T."/>
            <person name="Sugino F."/>
            <person name="Yamada K."/>
            <person name="Kinashi H."/>
        </authorList>
    </citation>
    <scope>NUCLEOTIDE SEQUENCE</scope>
    <source>
        <strain evidence="4">7434AN4</strain>
        <plasmid evidence="4">pSLA2-L</plasmid>
    </source>
</reference>
<dbReference type="GO" id="GO:0031177">
    <property type="term" value="F:phosphopantetheine binding"/>
    <property type="evidence" value="ECO:0007669"/>
    <property type="project" value="InterPro"/>
</dbReference>
<dbReference type="EMBL" id="AB088224">
    <property type="protein sequence ID" value="BAC76531.1"/>
    <property type="molecule type" value="Genomic_DNA"/>
</dbReference>
<evidence type="ECO:0000256" key="2">
    <source>
        <dbReference type="ARBA" id="ARBA00022553"/>
    </source>
</evidence>
<dbReference type="PANTHER" id="PTHR43775">
    <property type="entry name" value="FATTY ACID SYNTHASE"/>
    <property type="match status" value="1"/>
</dbReference>
<dbReference type="GO" id="GO:0017000">
    <property type="term" value="P:antibiotic biosynthetic process"/>
    <property type="evidence" value="ECO:0007669"/>
    <property type="project" value="UniProtKB-ARBA"/>
</dbReference>
<accession>Q83X31</accession>
<dbReference type="InterPro" id="IPR036736">
    <property type="entry name" value="ACP-like_sf"/>
</dbReference>
<organism evidence="4">
    <name type="scientific">Streptomyces rochei</name>
    <name type="common">Streptomyces parvullus</name>
    <dbReference type="NCBI Taxonomy" id="1928"/>
    <lineage>
        <taxon>Bacteria</taxon>
        <taxon>Bacillati</taxon>
        <taxon>Actinomycetota</taxon>
        <taxon>Actinomycetes</taxon>
        <taxon>Kitasatosporales</taxon>
        <taxon>Streptomycetaceae</taxon>
        <taxon>Streptomyces</taxon>
        <taxon>Streptomyces rochei group</taxon>
    </lineage>
</organism>
<dbReference type="SUPFAM" id="SSF47336">
    <property type="entry name" value="ACP-like"/>
    <property type="match status" value="2"/>
</dbReference>
<keyword evidence="4" id="KW-0614">Plasmid</keyword>
<dbReference type="Gene3D" id="1.10.1200.10">
    <property type="entry name" value="ACP-like"/>
    <property type="match status" value="2"/>
</dbReference>
<dbReference type="AlphaFoldDB" id="Q83X31"/>
<evidence type="ECO:0000313" key="4">
    <source>
        <dbReference type="EMBL" id="BAC76531.1"/>
    </source>
</evidence>
<dbReference type="InterPro" id="IPR050091">
    <property type="entry name" value="PKS_NRPS_Biosynth_Enz"/>
</dbReference>
<evidence type="ECO:0000259" key="3">
    <source>
        <dbReference type="PROSITE" id="PS50075"/>
    </source>
</evidence>
<dbReference type="InterPro" id="IPR020806">
    <property type="entry name" value="PKS_PP-bd"/>
</dbReference>
<dbReference type="SMART" id="SM00823">
    <property type="entry name" value="PKS_PP"/>
    <property type="match status" value="2"/>
</dbReference>
<name>Q83X31_STRRO</name>
<dbReference type="GO" id="GO:0006633">
    <property type="term" value="P:fatty acid biosynthetic process"/>
    <property type="evidence" value="ECO:0007669"/>
    <property type="project" value="TreeGrafter"/>
</dbReference>
<reference evidence="4" key="2">
    <citation type="journal article" date="2000" name="Gene">
        <title>Identification of two polyketide synthase gene clusters on the linear plasmid pSLA2-L in Streptomyces rochei.</title>
        <authorList>
            <person name="Suwa M."/>
            <person name="Sugino H."/>
            <person name="Sasaoka A."/>
            <person name="Mori E."/>
            <person name="Fujii S."/>
            <person name="Shinkawa H."/>
            <person name="Nimi O."/>
            <person name="Kinashi H."/>
        </authorList>
    </citation>
    <scope>NUCLEOTIDE SEQUENCE</scope>
    <source>
        <strain evidence="4">7434AN4</strain>
        <plasmid evidence="4">pSLA2-L</plasmid>
    </source>
</reference>
<dbReference type="PANTHER" id="PTHR43775:SF37">
    <property type="entry name" value="SI:DKEY-61P9.11"/>
    <property type="match status" value="1"/>
</dbReference>
<evidence type="ECO:0000256" key="1">
    <source>
        <dbReference type="ARBA" id="ARBA00022450"/>
    </source>
</evidence>
<reference evidence="4" key="1">
    <citation type="journal article" date="1998" name="Biosci. Biotechnol. Biochem.">
        <title>Physical mapping of the linear plasmid pSLA2-L and localization of the eryAI and actI homologs.</title>
        <authorList>
            <person name="Kinashi H."/>
            <person name="Fujii S."/>
            <person name="Hatani A."/>
            <person name="Kurokawa T."/>
            <person name="Shinkawa H."/>
        </authorList>
    </citation>
    <scope>NUCLEOTIDE SEQUENCE</scope>
    <source>
        <strain evidence="4">7434AN4</strain>
        <plasmid evidence="4">pSLA2-L</plasmid>
    </source>
</reference>
<feature type="domain" description="Carrier" evidence="3">
    <location>
        <begin position="128"/>
        <end position="205"/>
    </location>
</feature>
<dbReference type="Pfam" id="PF00550">
    <property type="entry name" value="PP-binding"/>
    <property type="match status" value="2"/>
</dbReference>
<dbReference type="GO" id="GO:0004312">
    <property type="term" value="F:fatty acid synthase activity"/>
    <property type="evidence" value="ECO:0007669"/>
    <property type="project" value="TreeGrafter"/>
</dbReference>
<reference evidence="4" key="3">
    <citation type="journal article" date="2000" name="Mol. Gen. Genet.">
        <title>Cloning and analysis of the replication origin and the telomeres of the large linear plasmid pSLA2-L in Streptomyces rochei.</title>
        <authorList>
            <person name="Hiratsu K."/>
            <person name="Mochizuki S."/>
            <person name="Kinashi H."/>
        </authorList>
    </citation>
    <scope>NUCLEOTIDE SEQUENCE</scope>
    <source>
        <strain evidence="4">7434AN4</strain>
        <plasmid evidence="4">pSLA2-L</plasmid>
    </source>
</reference>
<dbReference type="PROSITE" id="PS50075">
    <property type="entry name" value="CARRIER"/>
    <property type="match status" value="2"/>
</dbReference>
<keyword evidence="2" id="KW-0597">Phosphoprotein</keyword>
<dbReference type="InterPro" id="IPR009081">
    <property type="entry name" value="PP-bd_ACP"/>
</dbReference>
<protein>
    <submittedName>
        <fullName evidence="4">Probable acyl carrier protein</fullName>
    </submittedName>
</protein>
<dbReference type="RefSeq" id="WP_011113154.1">
    <property type="nucleotide sequence ID" value="NC_004808.2"/>
</dbReference>
<proteinExistence type="predicted"/>
<sequence length="247" mass="25624">MPARRPSARTTAPAAHDTGVLGQVVRMLADVLRLKPEKIDPAQTFRVCGVDSLLAVEYVATVNAHYGTAIKPAALVDHPTPADFAGYVARETGAAPAEMPQVSLRAAAAPVPSAAPSVNLAAEFPGPVPAPPVLDVLREEIARILCCDPWEIGTAEPFSALGVDTALGAEFISVVNLVYGLRERAAVLYDHPNLTALAAHIGAQLPAGPGPVAAPAQAPMPVEALLDAVRDGQVSVEQALALLPRRD</sequence>
<feature type="domain" description="Carrier" evidence="3">
    <location>
        <begin position="15"/>
        <end position="92"/>
    </location>
</feature>
<geneLocation type="plasmid" evidence="4">
    <name>pSLA2-L</name>
</geneLocation>
<keyword evidence="1" id="KW-0596">Phosphopantetheine</keyword>